<gene>
    <name evidence="8" type="ORF">GCM10010251_05780</name>
</gene>
<reference evidence="8" key="1">
    <citation type="journal article" date="2014" name="Int. J. Syst. Evol. Microbiol.">
        <title>Complete genome sequence of Corynebacterium casei LMG S-19264T (=DSM 44701T), isolated from a smear-ripened cheese.</title>
        <authorList>
            <consortium name="US DOE Joint Genome Institute (JGI-PGF)"/>
            <person name="Walter F."/>
            <person name="Albersmeier A."/>
            <person name="Kalinowski J."/>
            <person name="Ruckert C."/>
        </authorList>
    </citation>
    <scope>NUCLEOTIDE SEQUENCE</scope>
    <source>
        <strain evidence="8">JCM 4346</strain>
    </source>
</reference>
<evidence type="ECO:0000256" key="6">
    <source>
        <dbReference type="ARBA" id="ARBA00047942"/>
    </source>
</evidence>
<dbReference type="SUPFAM" id="SSF53335">
    <property type="entry name" value="S-adenosyl-L-methionine-dependent methyltransferases"/>
    <property type="match status" value="1"/>
</dbReference>
<evidence type="ECO:0000256" key="3">
    <source>
        <dbReference type="ARBA" id="ARBA00022679"/>
    </source>
</evidence>
<dbReference type="PANTHER" id="PTHR42933">
    <property type="entry name" value="SLR6095 PROTEIN"/>
    <property type="match status" value="1"/>
</dbReference>
<comment type="caution">
    <text evidence="8">The sequence shown here is derived from an EMBL/GenBank/DDBJ whole genome shotgun (WGS) entry which is preliminary data.</text>
</comment>
<organism evidence="8 9">
    <name type="scientific">Streptomyces aurantiogriseus</name>
    <dbReference type="NCBI Taxonomy" id="66870"/>
    <lineage>
        <taxon>Bacteria</taxon>
        <taxon>Bacillati</taxon>
        <taxon>Actinomycetota</taxon>
        <taxon>Actinomycetes</taxon>
        <taxon>Kitasatosporales</taxon>
        <taxon>Streptomycetaceae</taxon>
        <taxon>Streptomyces</taxon>
    </lineage>
</organism>
<evidence type="ECO:0000256" key="5">
    <source>
        <dbReference type="ARBA" id="ARBA00022747"/>
    </source>
</evidence>
<accession>A0A918BUV5</accession>
<dbReference type="PANTHER" id="PTHR42933:SF3">
    <property type="entry name" value="TYPE I RESTRICTION ENZYME MJAVIII METHYLASE SUBUNIT"/>
    <property type="match status" value="1"/>
</dbReference>
<dbReference type="GO" id="GO:0032259">
    <property type="term" value="P:methylation"/>
    <property type="evidence" value="ECO:0007669"/>
    <property type="project" value="UniProtKB-KW"/>
</dbReference>
<dbReference type="GO" id="GO:0009307">
    <property type="term" value="P:DNA restriction-modification system"/>
    <property type="evidence" value="ECO:0007669"/>
    <property type="project" value="UniProtKB-KW"/>
</dbReference>
<keyword evidence="5" id="KW-0680">Restriction system</keyword>
<dbReference type="EC" id="2.1.1.72" evidence="1"/>
<dbReference type="GO" id="GO:0009007">
    <property type="term" value="F:site-specific DNA-methyltransferase (adenine-specific) activity"/>
    <property type="evidence" value="ECO:0007669"/>
    <property type="project" value="UniProtKB-EC"/>
</dbReference>
<dbReference type="InterPro" id="IPR051537">
    <property type="entry name" value="DNA_Adenine_Mtase"/>
</dbReference>
<dbReference type="GO" id="GO:0003677">
    <property type="term" value="F:DNA binding"/>
    <property type="evidence" value="ECO:0007669"/>
    <property type="project" value="InterPro"/>
</dbReference>
<dbReference type="GO" id="GO:0008170">
    <property type="term" value="F:N-methyltransferase activity"/>
    <property type="evidence" value="ECO:0007669"/>
    <property type="project" value="InterPro"/>
</dbReference>
<evidence type="ECO:0000313" key="8">
    <source>
        <dbReference type="EMBL" id="GGQ93835.1"/>
    </source>
</evidence>
<feature type="domain" description="DNA methylase adenine-specific" evidence="7">
    <location>
        <begin position="133"/>
        <end position="440"/>
    </location>
</feature>
<dbReference type="Gene3D" id="3.40.50.150">
    <property type="entry name" value="Vaccinia Virus protein VP39"/>
    <property type="match status" value="1"/>
</dbReference>
<dbReference type="PRINTS" id="PR00507">
    <property type="entry name" value="N12N6MTFRASE"/>
</dbReference>
<proteinExistence type="predicted"/>
<dbReference type="InterPro" id="IPR029063">
    <property type="entry name" value="SAM-dependent_MTases_sf"/>
</dbReference>
<keyword evidence="3" id="KW-0808">Transferase</keyword>
<sequence>MTELLGKHQEPLTVDRLEDFLLQTADRLRGEVNLPEFPQIIGPLLLLKRASDQPGFLRLPEDAHWNSVLDRGWGRLGECLDRALATLEAHNSGLADLFLDVHFDGPKQNGHVLAELVGSVSQLSLSDDDLEFRDVVGRAFDRLLTRSASATGLKGAEFFTPRAVCRLMAELVDPQPGQSIADPHAGSGGMLVSAAQYVTEHGGHQADLALYGQEKNGTAWRTGRLNLLLHGLRDHEVSHSDSLTDPLERDDDYALARFDRVLTSPPFSMNYSRNAIRHPERMRYGWVPEGGKKADLMFVQSVLSVLRPDGTGAVVVPQGVLFRGGTEGEIRRGLIEEDRLEAVIGIGANVFYNTGIPACILVLKGSHGRSADRRGTVLFVNAEREVTVGRSKNRLDAQHIAKIVDAFLGRADVPGFARVVSLEELRDNDFNLNIRRYVDAGPPPEPLLDISAALTGGVPWREIESQADQFRAFGVSLDDLFLPDRPSYGRFPDAGYEATAARIPDLASAREQHFLTGVRAWWTGQYEIVSGLASVGLAPADVRSQLEASLCEELLHLGILDRYQLLGAVASWWSEHEDDLRALSAYGFSGVVRRRHSLARGRAGVPSRPKPLRQSEEVDYVMGMLGSDLYGRIEQLVTGERQKLVEAYLRWGERYATSMADLEDRYRTAANRMRQRMADLGYS</sequence>
<reference evidence="8" key="2">
    <citation type="submission" date="2020-09" db="EMBL/GenBank/DDBJ databases">
        <authorList>
            <person name="Sun Q."/>
            <person name="Ohkuma M."/>
        </authorList>
    </citation>
    <scope>NUCLEOTIDE SEQUENCE</scope>
    <source>
        <strain evidence="8">JCM 4346</strain>
    </source>
</reference>
<keyword evidence="4" id="KW-0949">S-adenosyl-L-methionine</keyword>
<keyword evidence="2" id="KW-0489">Methyltransferase</keyword>
<evidence type="ECO:0000313" key="9">
    <source>
        <dbReference type="Proteomes" id="UP000658320"/>
    </source>
</evidence>
<comment type="catalytic activity">
    <reaction evidence="6">
        <text>a 2'-deoxyadenosine in DNA + S-adenosyl-L-methionine = an N(6)-methyl-2'-deoxyadenosine in DNA + S-adenosyl-L-homocysteine + H(+)</text>
        <dbReference type="Rhea" id="RHEA:15197"/>
        <dbReference type="Rhea" id="RHEA-COMP:12418"/>
        <dbReference type="Rhea" id="RHEA-COMP:12419"/>
        <dbReference type="ChEBI" id="CHEBI:15378"/>
        <dbReference type="ChEBI" id="CHEBI:57856"/>
        <dbReference type="ChEBI" id="CHEBI:59789"/>
        <dbReference type="ChEBI" id="CHEBI:90615"/>
        <dbReference type="ChEBI" id="CHEBI:90616"/>
        <dbReference type="EC" id="2.1.1.72"/>
    </reaction>
</comment>
<name>A0A918BUV5_9ACTN</name>
<evidence type="ECO:0000256" key="4">
    <source>
        <dbReference type="ARBA" id="ARBA00022691"/>
    </source>
</evidence>
<keyword evidence="9" id="KW-1185">Reference proteome</keyword>
<protein>
    <recommendedName>
        <fullName evidence="1">site-specific DNA-methyltransferase (adenine-specific)</fullName>
        <ecNumber evidence="1">2.1.1.72</ecNumber>
    </recommendedName>
</protein>
<evidence type="ECO:0000259" key="7">
    <source>
        <dbReference type="Pfam" id="PF02384"/>
    </source>
</evidence>
<dbReference type="Pfam" id="PF02384">
    <property type="entry name" value="N6_Mtase"/>
    <property type="match status" value="1"/>
</dbReference>
<dbReference type="AlphaFoldDB" id="A0A918BUV5"/>
<dbReference type="Proteomes" id="UP000658320">
    <property type="component" value="Unassembled WGS sequence"/>
</dbReference>
<dbReference type="InterPro" id="IPR003356">
    <property type="entry name" value="DNA_methylase_A-5"/>
</dbReference>
<dbReference type="RefSeq" id="WP_189931779.1">
    <property type="nucleotide sequence ID" value="NZ_BMSX01000001.1"/>
</dbReference>
<dbReference type="EMBL" id="BMSX01000001">
    <property type="protein sequence ID" value="GGQ93835.1"/>
    <property type="molecule type" value="Genomic_DNA"/>
</dbReference>
<evidence type="ECO:0000256" key="2">
    <source>
        <dbReference type="ARBA" id="ARBA00022603"/>
    </source>
</evidence>
<evidence type="ECO:0000256" key="1">
    <source>
        <dbReference type="ARBA" id="ARBA00011900"/>
    </source>
</evidence>